<dbReference type="AlphaFoldDB" id="A0A9W6CY13"/>
<gene>
    <name evidence="1" type="ORF">ARHIZOSPH14_16260</name>
</gene>
<proteinExistence type="predicted"/>
<dbReference type="SUPFAM" id="SSF69304">
    <property type="entry name" value="Tricorn protease N-terminal domain"/>
    <property type="match status" value="1"/>
</dbReference>
<evidence type="ECO:0000313" key="2">
    <source>
        <dbReference type="Proteomes" id="UP001144396"/>
    </source>
</evidence>
<organism evidence="1 2">
    <name type="scientific">Agromyces rhizosphaerae</name>
    <dbReference type="NCBI Taxonomy" id="88374"/>
    <lineage>
        <taxon>Bacteria</taxon>
        <taxon>Bacillati</taxon>
        <taxon>Actinomycetota</taxon>
        <taxon>Actinomycetes</taxon>
        <taxon>Micrococcales</taxon>
        <taxon>Microbacteriaceae</taxon>
        <taxon>Agromyces</taxon>
    </lineage>
</organism>
<evidence type="ECO:0000313" key="1">
    <source>
        <dbReference type="EMBL" id="GLI27384.1"/>
    </source>
</evidence>
<keyword evidence="2" id="KW-1185">Reference proteome</keyword>
<dbReference type="Proteomes" id="UP001144396">
    <property type="component" value="Unassembled WGS sequence"/>
</dbReference>
<comment type="caution">
    <text evidence="1">The sequence shown here is derived from an EMBL/GenBank/DDBJ whole genome shotgun (WGS) entry which is preliminary data.</text>
</comment>
<evidence type="ECO:0008006" key="3">
    <source>
        <dbReference type="Google" id="ProtNLM"/>
    </source>
</evidence>
<accession>A0A9W6CY13</accession>
<sequence>MSTDPGAFRRALTGTLVVLGAAGLALVVTSALQGPKVAATSVDPIAVTELAGQQVVIELNQPIVRIDGDLAVDPQLDATVSFEDDLLFVEFAEPLPYATEVELSINGVVGESQPNAGTIAHRFTTADADVVTLVRNSPAGEPDRLVRSSVADPANPEVLLEAPVLEQFARAGEVIAATAVQDDGTNSLWIAGGGAGDTPAQVALPAAGVVRTLGASTTHPIVAFTLDSGTRTAEDADDDYRSALFALDVSGGAVEPVPVTGPTGEVLQVTEWWFVPGTASLVVQDFEGALLLVDPLTGADPVALGAHDELRGVLPGSRTLVVADPDGGTLIDLETGDRAPNDLPVADLPDGAYPGRVVQLDAAGAYLMQVLLPTIAEDGSTRATALVIRVDDAGTSVLYSTDESSRMLEFCASPNGRLLAVETAQADAESDRYPNLPSSIDRLTTVVDVVTAELVLTQQGGSSNWCR</sequence>
<dbReference type="EMBL" id="BSDP01000001">
    <property type="protein sequence ID" value="GLI27384.1"/>
    <property type="molecule type" value="Genomic_DNA"/>
</dbReference>
<protein>
    <recommendedName>
        <fullName evidence="3">SbsA Ig-like domain-containing protein</fullName>
    </recommendedName>
</protein>
<dbReference type="RefSeq" id="WP_281883881.1">
    <property type="nucleotide sequence ID" value="NZ_BSDP01000001.1"/>
</dbReference>
<name>A0A9W6CY13_9MICO</name>
<reference evidence="1" key="1">
    <citation type="submission" date="2022-12" db="EMBL/GenBank/DDBJ databases">
        <title>Reference genome sequencing for broad-spectrum identification of bacterial and archaeal isolates by mass spectrometry.</title>
        <authorList>
            <person name="Sekiguchi Y."/>
            <person name="Tourlousse D.M."/>
        </authorList>
    </citation>
    <scope>NUCLEOTIDE SEQUENCE</scope>
    <source>
        <strain evidence="1">14</strain>
    </source>
</reference>